<keyword evidence="1" id="KW-0175">Coiled coil</keyword>
<gene>
    <name evidence="3" type="ORF">JAAARDRAFT_36249</name>
</gene>
<organism evidence="3 4">
    <name type="scientific">Jaapia argillacea MUCL 33604</name>
    <dbReference type="NCBI Taxonomy" id="933084"/>
    <lineage>
        <taxon>Eukaryota</taxon>
        <taxon>Fungi</taxon>
        <taxon>Dikarya</taxon>
        <taxon>Basidiomycota</taxon>
        <taxon>Agaricomycotina</taxon>
        <taxon>Agaricomycetes</taxon>
        <taxon>Agaricomycetidae</taxon>
        <taxon>Jaapiales</taxon>
        <taxon>Jaapiaceae</taxon>
        <taxon>Jaapia</taxon>
    </lineage>
</organism>
<feature type="compositionally biased region" description="Pro residues" evidence="2">
    <location>
        <begin position="150"/>
        <end position="161"/>
    </location>
</feature>
<sequence length="175" mass="18827">MSSKQSPGYNGAPKYINDFSKALANEVRILLEEVGKLRDERRALQHEISELMSLKSKHGAGGEYSADWMPKKGKGEEPPPPPPTEPPAMEDIAPAKPGWRTVAQKPAKGQRRKGGSSQAMVPLAPEPTKPNNMPAWAQWRPSTALAPQPQSAPPPQQPSPAPRAGLFGPPSPPPK</sequence>
<feature type="coiled-coil region" evidence="1">
    <location>
        <begin position="20"/>
        <end position="54"/>
    </location>
</feature>
<feature type="region of interest" description="Disordered" evidence="2">
    <location>
        <begin position="54"/>
        <end position="175"/>
    </location>
</feature>
<evidence type="ECO:0000313" key="3">
    <source>
        <dbReference type="EMBL" id="KDQ56760.1"/>
    </source>
</evidence>
<dbReference type="EMBL" id="KL197721">
    <property type="protein sequence ID" value="KDQ56760.1"/>
    <property type="molecule type" value="Genomic_DNA"/>
</dbReference>
<proteinExistence type="predicted"/>
<protein>
    <submittedName>
        <fullName evidence="3">Uncharacterized protein</fullName>
    </submittedName>
</protein>
<accession>A0A067PSF1</accession>
<evidence type="ECO:0000313" key="4">
    <source>
        <dbReference type="Proteomes" id="UP000027265"/>
    </source>
</evidence>
<keyword evidence="4" id="KW-1185">Reference proteome</keyword>
<dbReference type="HOGENOM" id="CLU_083372_1_0_1"/>
<name>A0A067PSF1_9AGAM</name>
<dbReference type="InParanoid" id="A0A067PSF1"/>
<evidence type="ECO:0000256" key="2">
    <source>
        <dbReference type="SAM" id="MobiDB-lite"/>
    </source>
</evidence>
<dbReference type="Proteomes" id="UP000027265">
    <property type="component" value="Unassembled WGS sequence"/>
</dbReference>
<dbReference type="OrthoDB" id="2507336at2759"/>
<evidence type="ECO:0000256" key="1">
    <source>
        <dbReference type="SAM" id="Coils"/>
    </source>
</evidence>
<dbReference type="STRING" id="933084.A0A067PSF1"/>
<reference evidence="4" key="1">
    <citation type="journal article" date="2014" name="Proc. Natl. Acad. Sci. U.S.A.">
        <title>Extensive sampling of basidiomycete genomes demonstrates inadequacy of the white-rot/brown-rot paradigm for wood decay fungi.</title>
        <authorList>
            <person name="Riley R."/>
            <person name="Salamov A.A."/>
            <person name="Brown D.W."/>
            <person name="Nagy L.G."/>
            <person name="Floudas D."/>
            <person name="Held B.W."/>
            <person name="Levasseur A."/>
            <person name="Lombard V."/>
            <person name="Morin E."/>
            <person name="Otillar R."/>
            <person name="Lindquist E.A."/>
            <person name="Sun H."/>
            <person name="LaButti K.M."/>
            <person name="Schmutz J."/>
            <person name="Jabbour D."/>
            <person name="Luo H."/>
            <person name="Baker S.E."/>
            <person name="Pisabarro A.G."/>
            <person name="Walton J.D."/>
            <person name="Blanchette R.A."/>
            <person name="Henrissat B."/>
            <person name="Martin F."/>
            <person name="Cullen D."/>
            <person name="Hibbett D.S."/>
            <person name="Grigoriev I.V."/>
        </authorList>
    </citation>
    <scope>NUCLEOTIDE SEQUENCE [LARGE SCALE GENOMIC DNA]</scope>
    <source>
        <strain evidence="4">MUCL 33604</strain>
    </source>
</reference>
<dbReference type="AlphaFoldDB" id="A0A067PSF1"/>